<dbReference type="InterPro" id="IPR048011">
    <property type="entry name" value="NTP-PPase_MazG-like_C"/>
</dbReference>
<protein>
    <submittedName>
        <fullName evidence="1">Nucleoside triphosphate pyrophosphohydrolase MazG</fullName>
    </submittedName>
</protein>
<dbReference type="Proteomes" id="UP000054997">
    <property type="component" value="Unassembled WGS sequence"/>
</dbReference>
<dbReference type="EMBL" id="LNYK01000016">
    <property type="protein sequence ID" value="KTD21022.1"/>
    <property type="molecule type" value="Genomic_DNA"/>
</dbReference>
<dbReference type="CDD" id="cd11529">
    <property type="entry name" value="NTP-PPase_MazG_Cterm"/>
    <property type="match status" value="1"/>
</dbReference>
<proteinExistence type="predicted"/>
<comment type="caution">
    <text evidence="1">The sequence shown here is derived from an EMBL/GenBank/DDBJ whole genome shotgun (WGS) entry which is preliminary data.</text>
</comment>
<dbReference type="Gene3D" id="1.10.287.1080">
    <property type="entry name" value="MazG-like"/>
    <property type="match status" value="1"/>
</dbReference>
<dbReference type="SUPFAM" id="SSF101386">
    <property type="entry name" value="all-alpha NTP pyrophosphatases"/>
    <property type="match status" value="1"/>
</dbReference>
<dbReference type="GO" id="GO:0046081">
    <property type="term" value="P:dUTP catabolic process"/>
    <property type="evidence" value="ECO:0007669"/>
    <property type="project" value="TreeGrafter"/>
</dbReference>
<sequence>MDLLKKVVELEQAADKLGLRWENTSQIMDQIQSECAEINVHLNEKASPDNQAELQEEIGDLLHAVFSLCVFCNLNPKETLEITLAKFERRLNAVKQLTHEHGLSTLEGLSFAELMDIWKRAKQLVG</sequence>
<reference evidence="1 2" key="1">
    <citation type="submission" date="2015-11" db="EMBL/GenBank/DDBJ databases">
        <title>Genomic analysis of 38 Legionella species identifies large and diverse effector repertoires.</title>
        <authorList>
            <person name="Burstein D."/>
            <person name="Amaro F."/>
            <person name="Zusman T."/>
            <person name="Lifshitz Z."/>
            <person name="Cohen O."/>
            <person name="Gilbert J.A."/>
            <person name="Pupko T."/>
            <person name="Shuman H.A."/>
            <person name="Segal G."/>
        </authorList>
    </citation>
    <scope>NUCLEOTIDE SEQUENCE [LARGE SCALE GENOMIC DNA]</scope>
    <source>
        <strain evidence="1 2">ATCC 49505</strain>
    </source>
</reference>
<evidence type="ECO:0000313" key="1">
    <source>
        <dbReference type="EMBL" id="KTD21022.1"/>
    </source>
</evidence>
<accession>A0A0W0VLV9</accession>
<dbReference type="AlphaFoldDB" id="A0A0W0VLV9"/>
<dbReference type="PATRIC" id="fig|45068.5.peg.1205"/>
<dbReference type="GO" id="GO:0046076">
    <property type="term" value="P:dTTP catabolic process"/>
    <property type="evidence" value="ECO:0007669"/>
    <property type="project" value="TreeGrafter"/>
</dbReference>
<dbReference type="OrthoDB" id="5916960at2"/>
<dbReference type="STRING" id="45068.Llon_1120"/>
<gene>
    <name evidence="1" type="ORF">Llon_1120</name>
</gene>
<dbReference type="GO" id="GO:0046047">
    <property type="term" value="P:TTP catabolic process"/>
    <property type="evidence" value="ECO:0007669"/>
    <property type="project" value="TreeGrafter"/>
</dbReference>
<keyword evidence="2" id="KW-1185">Reference proteome</keyword>
<dbReference type="GO" id="GO:0046061">
    <property type="term" value="P:dATP catabolic process"/>
    <property type="evidence" value="ECO:0007669"/>
    <property type="project" value="TreeGrafter"/>
</dbReference>
<dbReference type="GO" id="GO:0006203">
    <property type="term" value="P:dGTP catabolic process"/>
    <property type="evidence" value="ECO:0007669"/>
    <property type="project" value="TreeGrafter"/>
</dbReference>
<dbReference type="GO" id="GO:0047429">
    <property type="term" value="F:nucleoside triphosphate diphosphatase activity"/>
    <property type="evidence" value="ECO:0007669"/>
    <property type="project" value="InterPro"/>
</dbReference>
<organism evidence="1 2">
    <name type="scientific">Legionella londiniensis</name>
    <dbReference type="NCBI Taxonomy" id="45068"/>
    <lineage>
        <taxon>Bacteria</taxon>
        <taxon>Pseudomonadati</taxon>
        <taxon>Pseudomonadota</taxon>
        <taxon>Gammaproteobacteria</taxon>
        <taxon>Legionellales</taxon>
        <taxon>Legionellaceae</taxon>
        <taxon>Legionella</taxon>
    </lineage>
</organism>
<keyword evidence="1" id="KW-0378">Hydrolase</keyword>
<name>A0A0W0VLV9_9GAMM</name>
<dbReference type="InterPro" id="IPR011551">
    <property type="entry name" value="NTP_PyrPHydrolase_MazG"/>
</dbReference>
<dbReference type="GO" id="GO:0046052">
    <property type="term" value="P:UTP catabolic process"/>
    <property type="evidence" value="ECO:0007669"/>
    <property type="project" value="TreeGrafter"/>
</dbReference>
<dbReference type="RefSeq" id="WP_058529134.1">
    <property type="nucleotide sequence ID" value="NZ_CAAAHZ010000016.1"/>
</dbReference>
<evidence type="ECO:0000313" key="2">
    <source>
        <dbReference type="Proteomes" id="UP000054997"/>
    </source>
</evidence>
<dbReference type="PANTHER" id="PTHR30522:SF0">
    <property type="entry name" value="NUCLEOSIDE TRIPHOSPHATE PYROPHOSPHOHYDROLASE"/>
    <property type="match status" value="1"/>
</dbReference>
<dbReference type="PANTHER" id="PTHR30522">
    <property type="entry name" value="NUCLEOSIDE TRIPHOSPHATE PYROPHOSPHOHYDROLASE"/>
    <property type="match status" value="1"/>
</dbReference>